<feature type="transmembrane region" description="Helical" evidence="1">
    <location>
        <begin position="158"/>
        <end position="177"/>
    </location>
</feature>
<name>A0A843YVI4_9BURK</name>
<keyword evidence="1" id="KW-0812">Transmembrane</keyword>
<reference evidence="3 4" key="1">
    <citation type="submission" date="2019-10" db="EMBL/GenBank/DDBJ databases">
        <title>Glaciimonas soli sp. nov., a psychrophilic bacterium isolated from the forest soil of a high elevation mountain in Taiwan.</title>
        <authorList>
            <person name="Wang L.-T."/>
            <person name="Shieh W.Y."/>
        </authorList>
    </citation>
    <scope>NUCLEOTIDE SEQUENCE [LARGE SCALE GENOMIC DNA]</scope>
    <source>
        <strain evidence="3 4">GS1</strain>
    </source>
</reference>
<dbReference type="OrthoDB" id="9814807at2"/>
<organism evidence="3 4">
    <name type="scientific">Glaciimonas soli</name>
    <dbReference type="NCBI Taxonomy" id="2590999"/>
    <lineage>
        <taxon>Bacteria</taxon>
        <taxon>Pseudomonadati</taxon>
        <taxon>Pseudomonadota</taxon>
        <taxon>Betaproteobacteria</taxon>
        <taxon>Burkholderiales</taxon>
        <taxon>Oxalobacteraceae</taxon>
        <taxon>Glaciimonas</taxon>
    </lineage>
</organism>
<dbReference type="InterPro" id="IPR050879">
    <property type="entry name" value="Acyltransferase_3"/>
</dbReference>
<dbReference type="GO" id="GO:0016020">
    <property type="term" value="C:membrane"/>
    <property type="evidence" value="ECO:0007669"/>
    <property type="project" value="TreeGrafter"/>
</dbReference>
<evidence type="ECO:0000313" key="4">
    <source>
        <dbReference type="Proteomes" id="UP000451565"/>
    </source>
</evidence>
<feature type="transmembrane region" description="Helical" evidence="1">
    <location>
        <begin position="53"/>
        <end position="74"/>
    </location>
</feature>
<feature type="transmembrane region" description="Helical" evidence="1">
    <location>
        <begin position="124"/>
        <end position="146"/>
    </location>
</feature>
<dbReference type="PANTHER" id="PTHR23028:SF53">
    <property type="entry name" value="ACYL_TRANSF_3 DOMAIN-CONTAINING PROTEIN"/>
    <property type="match status" value="1"/>
</dbReference>
<protein>
    <submittedName>
        <fullName evidence="3">Acyltransferase family protein</fullName>
    </submittedName>
</protein>
<dbReference type="InterPro" id="IPR002656">
    <property type="entry name" value="Acyl_transf_3_dom"/>
</dbReference>
<dbReference type="RefSeq" id="WP_153234941.1">
    <property type="nucleotide sequence ID" value="NZ_WINI01000006.1"/>
</dbReference>
<comment type="caution">
    <text evidence="3">The sequence shown here is derived from an EMBL/GenBank/DDBJ whole genome shotgun (WGS) entry which is preliminary data.</text>
</comment>
<keyword evidence="1" id="KW-0472">Membrane</keyword>
<keyword evidence="4" id="KW-1185">Reference proteome</keyword>
<feature type="transmembrane region" description="Helical" evidence="1">
    <location>
        <begin position="292"/>
        <end position="313"/>
    </location>
</feature>
<accession>A0A843YVI4</accession>
<proteinExistence type="predicted"/>
<feature type="transmembrane region" description="Helical" evidence="1">
    <location>
        <begin position="86"/>
        <end position="104"/>
    </location>
</feature>
<feature type="domain" description="Acyltransferase 3" evidence="2">
    <location>
        <begin position="10"/>
        <end position="350"/>
    </location>
</feature>
<feature type="transmembrane region" description="Helical" evidence="1">
    <location>
        <begin position="12"/>
        <end position="33"/>
    </location>
</feature>
<sequence length="377" mass="44325">MRSTSGVQIIGFDHIRAFAALLVFMWHFMHPPFGLTPFGQLPDFFASSIFNEGHTGVALFMTLSGFIFSFLSFGKDIDLKQFYINRFLRVFPLLFFWCIFWVAFQNETAPKIALNLFTLLDNRQMPAGGWTVIVEIQFYLLFPFIHPIIEKKYHEKKLWGVFSYVIPFLIFTQFLRWGVYMKTGSAQTIAYWTIFGRVDQFLLGVLTFYIYRSVIINWSSRKSAFTLTIISLLFLSFYRWFNSVGGYYKYDSYPSSAIIWIIIPTIEGIFYGLFISLYLNISQNFHGKLSKLLSYIGTLSYSIYLSNFFMIPILEHAHSLYPFTNENTFGEYFSWGIIIGFPAICIFSLFTYYYVEHPFLERRKRYISTITKHNPQL</sequence>
<evidence type="ECO:0000313" key="3">
    <source>
        <dbReference type="EMBL" id="MQR01311.1"/>
    </source>
</evidence>
<keyword evidence="3" id="KW-0808">Transferase</keyword>
<dbReference type="PANTHER" id="PTHR23028">
    <property type="entry name" value="ACETYLTRANSFERASE"/>
    <property type="match status" value="1"/>
</dbReference>
<feature type="transmembrane region" description="Helical" evidence="1">
    <location>
        <begin position="189"/>
        <end position="211"/>
    </location>
</feature>
<feature type="transmembrane region" description="Helical" evidence="1">
    <location>
        <begin position="333"/>
        <end position="355"/>
    </location>
</feature>
<dbReference type="GO" id="GO:0000271">
    <property type="term" value="P:polysaccharide biosynthetic process"/>
    <property type="evidence" value="ECO:0007669"/>
    <property type="project" value="TreeGrafter"/>
</dbReference>
<evidence type="ECO:0000256" key="1">
    <source>
        <dbReference type="SAM" id="Phobius"/>
    </source>
</evidence>
<evidence type="ECO:0000259" key="2">
    <source>
        <dbReference type="Pfam" id="PF01757"/>
    </source>
</evidence>
<keyword evidence="1" id="KW-1133">Transmembrane helix</keyword>
<dbReference type="GO" id="GO:0016747">
    <property type="term" value="F:acyltransferase activity, transferring groups other than amino-acyl groups"/>
    <property type="evidence" value="ECO:0007669"/>
    <property type="project" value="InterPro"/>
</dbReference>
<keyword evidence="3" id="KW-0012">Acyltransferase</keyword>
<dbReference type="Pfam" id="PF01757">
    <property type="entry name" value="Acyl_transf_3"/>
    <property type="match status" value="1"/>
</dbReference>
<dbReference type="EMBL" id="WINI01000006">
    <property type="protein sequence ID" value="MQR01311.1"/>
    <property type="molecule type" value="Genomic_DNA"/>
</dbReference>
<dbReference type="Proteomes" id="UP000451565">
    <property type="component" value="Unassembled WGS sequence"/>
</dbReference>
<feature type="transmembrane region" description="Helical" evidence="1">
    <location>
        <begin position="257"/>
        <end position="280"/>
    </location>
</feature>
<feature type="transmembrane region" description="Helical" evidence="1">
    <location>
        <begin position="223"/>
        <end position="241"/>
    </location>
</feature>
<gene>
    <name evidence="3" type="ORF">GEV47_11555</name>
</gene>
<dbReference type="AlphaFoldDB" id="A0A843YVI4"/>